<gene>
    <name evidence="1" type="ORF">S01H4_59588</name>
</gene>
<accession>X1ELU1</accession>
<organism evidence="1">
    <name type="scientific">marine sediment metagenome</name>
    <dbReference type="NCBI Taxonomy" id="412755"/>
    <lineage>
        <taxon>unclassified sequences</taxon>
        <taxon>metagenomes</taxon>
        <taxon>ecological metagenomes</taxon>
    </lineage>
</organism>
<name>X1ELU1_9ZZZZ</name>
<comment type="caution">
    <text evidence="1">The sequence shown here is derived from an EMBL/GenBank/DDBJ whole genome shotgun (WGS) entry which is preliminary data.</text>
</comment>
<protein>
    <submittedName>
        <fullName evidence="1">Uncharacterized protein</fullName>
    </submittedName>
</protein>
<sequence length="80" mass="9386">MKHERKDYNRFQDPQGLIPEDEPVFLLRGQDVLAPDLLMLWAQRLRNRGGSSYMAVVVEKHAEKMVAWQENIKQKLPDLP</sequence>
<proteinExistence type="predicted"/>
<reference evidence="1" key="1">
    <citation type="journal article" date="2014" name="Front. Microbiol.">
        <title>High frequency of phylogenetically diverse reductive dehalogenase-homologous genes in deep subseafloor sedimentary metagenomes.</title>
        <authorList>
            <person name="Kawai M."/>
            <person name="Futagami T."/>
            <person name="Toyoda A."/>
            <person name="Takaki Y."/>
            <person name="Nishi S."/>
            <person name="Hori S."/>
            <person name="Arai W."/>
            <person name="Tsubouchi T."/>
            <person name="Morono Y."/>
            <person name="Uchiyama I."/>
            <person name="Ito T."/>
            <person name="Fujiyama A."/>
            <person name="Inagaki F."/>
            <person name="Takami H."/>
        </authorList>
    </citation>
    <scope>NUCLEOTIDE SEQUENCE</scope>
    <source>
        <strain evidence="1">Expedition CK06-06</strain>
    </source>
</reference>
<dbReference type="AlphaFoldDB" id="X1ELU1"/>
<evidence type="ECO:0000313" key="1">
    <source>
        <dbReference type="EMBL" id="GAH09623.1"/>
    </source>
</evidence>
<dbReference type="EMBL" id="BART01034970">
    <property type="protein sequence ID" value="GAH09623.1"/>
    <property type="molecule type" value="Genomic_DNA"/>
</dbReference>